<comment type="caution">
    <text evidence="3">The sequence shown here is derived from an EMBL/GenBank/DDBJ whole genome shotgun (WGS) entry which is preliminary data.</text>
</comment>
<dbReference type="PANTHER" id="PTHR31150:SF19">
    <property type="entry name" value="RING-TYPE DOMAIN-CONTAINING PROTEIN"/>
    <property type="match status" value="1"/>
</dbReference>
<keyword evidence="1" id="KW-0863">Zinc-finger</keyword>
<protein>
    <recommendedName>
        <fullName evidence="2">RING-type domain-containing protein</fullName>
    </recommendedName>
</protein>
<keyword evidence="1" id="KW-0479">Metal-binding</keyword>
<dbReference type="AlphaFoldDB" id="A0A9Q0GSC7"/>
<dbReference type="Gene3D" id="3.30.40.10">
    <property type="entry name" value="Zinc/RING finger domain, C3HC4 (zinc finger)"/>
    <property type="match status" value="1"/>
</dbReference>
<dbReference type="SUPFAM" id="SSF57850">
    <property type="entry name" value="RING/U-box"/>
    <property type="match status" value="1"/>
</dbReference>
<dbReference type="PROSITE" id="PS50089">
    <property type="entry name" value="ZF_RING_2"/>
    <property type="match status" value="1"/>
</dbReference>
<name>A0A9Q0GSC7_9MAGN</name>
<dbReference type="Proteomes" id="UP001141806">
    <property type="component" value="Unassembled WGS sequence"/>
</dbReference>
<proteinExistence type="predicted"/>
<evidence type="ECO:0000259" key="2">
    <source>
        <dbReference type="PROSITE" id="PS50089"/>
    </source>
</evidence>
<evidence type="ECO:0000256" key="1">
    <source>
        <dbReference type="PROSITE-ProRule" id="PRU00175"/>
    </source>
</evidence>
<evidence type="ECO:0000313" key="4">
    <source>
        <dbReference type="Proteomes" id="UP001141806"/>
    </source>
</evidence>
<accession>A0A9Q0GSC7</accession>
<organism evidence="3 4">
    <name type="scientific">Protea cynaroides</name>
    <dbReference type="NCBI Taxonomy" id="273540"/>
    <lineage>
        <taxon>Eukaryota</taxon>
        <taxon>Viridiplantae</taxon>
        <taxon>Streptophyta</taxon>
        <taxon>Embryophyta</taxon>
        <taxon>Tracheophyta</taxon>
        <taxon>Spermatophyta</taxon>
        <taxon>Magnoliopsida</taxon>
        <taxon>Proteales</taxon>
        <taxon>Proteaceae</taxon>
        <taxon>Protea</taxon>
    </lineage>
</organism>
<reference evidence="3" key="1">
    <citation type="journal article" date="2023" name="Plant J.">
        <title>The genome of the king protea, Protea cynaroides.</title>
        <authorList>
            <person name="Chang J."/>
            <person name="Duong T.A."/>
            <person name="Schoeman C."/>
            <person name="Ma X."/>
            <person name="Roodt D."/>
            <person name="Barker N."/>
            <person name="Li Z."/>
            <person name="Van de Peer Y."/>
            <person name="Mizrachi E."/>
        </authorList>
    </citation>
    <scope>NUCLEOTIDE SEQUENCE</scope>
    <source>
        <tissue evidence="3">Young leaves</tissue>
    </source>
</reference>
<dbReference type="InterPro" id="IPR013083">
    <property type="entry name" value="Znf_RING/FYVE/PHD"/>
</dbReference>
<sequence length="756" mass="82068">MEKFDLNCVDSPPKTPVSMGNDEANRTYITENELPVTLQDSFHHIGITPGNTNVRCDQRPFLYRPQPIYPLSLSMTNSCQPYGLGVNDNNVMNGTALYNSPQVDRSSIGLGSSTATEFRTSSQVGTALATGVPNTLHINHVPRPQFPRNISFGGNTPFLYQSPDCGYSMVGGNGMMSSVRSDNAPIVYQAHGHGDSFICDNGMRNAVQLDNLYIDDGIATEFWTNSQVAMENCSNLSSNALTFNGSRGPQIRQNFLSIGGNTPSLDERHNHRDSVTGNKYMARVGQFNNLCPEQIDGSFLSIKPGGSTGFQFNDQAGGISNNIARDVATQSDIFHRAQADDNLLSLGHNVGNFNWSTNDDSVFNADTNSSPFNIFQTPSSIMQHNFPMQYGNTLNFGGNVDARCANTDPYGGFHGYSSMTSRPTSSTQAGSLNKDQALLSRVPLMSGTSARTNRLGPMHLHQGYGNSVEGCSSESTDHRLVGVQRHISGQYQSGQPMTTKKVSIFQAANAVHGLADMRRMQPASIGQPLTAEKGSVAQDGKGIPDLADKRRRIQIQPDNRDISSLSHQGIPGPYQGNQLALSAKDVGVAVSSVKSISAAESRAVAQTSKSLNRLSAAKKDRFQLPTAAHQVLHRKNKSGPSIRSSAPLNQITPVYHIRRKDPAESHHSVGENCALCKRDLIFSPTGPLSIPSVRPEVAVLPCGHTFHDECLQRITPKELAEDPPCIPCAIGANKMFRSSILLFKHPYLAWTCEERS</sequence>
<evidence type="ECO:0000313" key="3">
    <source>
        <dbReference type="EMBL" id="KAJ4952635.1"/>
    </source>
</evidence>
<gene>
    <name evidence="3" type="ORF">NE237_029467</name>
</gene>
<dbReference type="InterPro" id="IPR001841">
    <property type="entry name" value="Znf_RING"/>
</dbReference>
<dbReference type="PANTHER" id="PTHR31150">
    <property type="entry name" value="EXPRESSED PROTEIN"/>
    <property type="match status" value="1"/>
</dbReference>
<keyword evidence="1" id="KW-0862">Zinc</keyword>
<feature type="domain" description="RING-type" evidence="2">
    <location>
        <begin position="673"/>
        <end position="728"/>
    </location>
</feature>
<dbReference type="GO" id="GO:0008270">
    <property type="term" value="F:zinc ion binding"/>
    <property type="evidence" value="ECO:0007669"/>
    <property type="project" value="UniProtKB-KW"/>
</dbReference>
<dbReference type="OrthoDB" id="1887047at2759"/>
<dbReference type="EMBL" id="JAMYWD010000012">
    <property type="protein sequence ID" value="KAJ4952635.1"/>
    <property type="molecule type" value="Genomic_DNA"/>
</dbReference>
<keyword evidence="4" id="KW-1185">Reference proteome</keyword>